<dbReference type="Proteomes" id="UP000278422">
    <property type="component" value="Unassembled WGS sequence"/>
</dbReference>
<dbReference type="Pfam" id="PF14016">
    <property type="entry name" value="DUF4232"/>
    <property type="match status" value="1"/>
</dbReference>
<dbReference type="InterPro" id="IPR025326">
    <property type="entry name" value="DUF4232"/>
</dbReference>
<evidence type="ECO:0000313" key="4">
    <source>
        <dbReference type="Proteomes" id="UP000278422"/>
    </source>
</evidence>
<feature type="domain" description="DUF4232" evidence="2">
    <location>
        <begin position="152"/>
        <end position="287"/>
    </location>
</feature>
<reference evidence="3 4" key="1">
    <citation type="submission" date="2018-01" db="EMBL/GenBank/DDBJ databases">
        <title>Twenty Corynebacterium bovis Genomes.</title>
        <authorList>
            <person name="Gulvik C.A."/>
        </authorList>
    </citation>
    <scope>NUCLEOTIDE SEQUENCE [LARGE SCALE GENOMIC DNA]</scope>
    <source>
        <strain evidence="3 4">16-2004</strain>
    </source>
</reference>
<feature type="compositionally biased region" description="Low complexity" evidence="1">
    <location>
        <begin position="88"/>
        <end position="119"/>
    </location>
</feature>
<sequence length="291" mass="28877">MSTPTGSTPPRPRPGRGVDLPRTRDVTGTRTGTHTATCSVTETDGRPGVDPRPRRTRTGVALGLVTAATAVTLAACSPGDTPAPESPSPGAGLTGASSATATGGASRSTSTSTAPSAGRDGAGGSAAHGAAHPSDDKGTRTAEALPPLKDQCRTRDLTVTATRPEGAAGSEEFSLMFTNNGRSSCSLRGYPGVSFVGNSNGTQLGAGASREAVSGSLPVVTLASGASATASVRAGRAGARPADECRPTPADGLRVYPPDETTAAYVDMPGLVACADSATELLSVQPVMPVH</sequence>
<name>A0A426Q6P8_9CORY</name>
<proteinExistence type="predicted"/>
<feature type="compositionally biased region" description="Basic and acidic residues" evidence="1">
    <location>
        <begin position="43"/>
        <end position="53"/>
    </location>
</feature>
<feature type="compositionally biased region" description="Low complexity" evidence="1">
    <location>
        <begin position="28"/>
        <end position="37"/>
    </location>
</feature>
<gene>
    <name evidence="3" type="ORF">CXF42_02685</name>
</gene>
<evidence type="ECO:0000313" key="3">
    <source>
        <dbReference type="EMBL" id="RRQ05258.1"/>
    </source>
</evidence>
<organism evidence="3 4">
    <name type="scientific">Corynebacterium bovis</name>
    <dbReference type="NCBI Taxonomy" id="36808"/>
    <lineage>
        <taxon>Bacteria</taxon>
        <taxon>Bacillati</taxon>
        <taxon>Actinomycetota</taxon>
        <taxon>Actinomycetes</taxon>
        <taxon>Mycobacteriales</taxon>
        <taxon>Corynebacteriaceae</taxon>
        <taxon>Corynebacterium</taxon>
    </lineage>
</organism>
<evidence type="ECO:0000256" key="1">
    <source>
        <dbReference type="SAM" id="MobiDB-lite"/>
    </source>
</evidence>
<evidence type="ECO:0000259" key="2">
    <source>
        <dbReference type="Pfam" id="PF14016"/>
    </source>
</evidence>
<dbReference type="AlphaFoldDB" id="A0A426Q6P8"/>
<keyword evidence="4" id="KW-1185">Reference proteome</keyword>
<accession>A0A426Q6P8</accession>
<protein>
    <recommendedName>
        <fullName evidence="2">DUF4232 domain-containing protein</fullName>
    </recommendedName>
</protein>
<dbReference type="RefSeq" id="WP_125174416.1">
    <property type="nucleotide sequence ID" value="NZ_JBHYBN010000011.1"/>
</dbReference>
<feature type="region of interest" description="Disordered" evidence="1">
    <location>
        <begin position="234"/>
        <end position="253"/>
    </location>
</feature>
<feature type="region of interest" description="Disordered" evidence="1">
    <location>
        <begin position="76"/>
        <end position="165"/>
    </location>
</feature>
<comment type="caution">
    <text evidence="3">The sequence shown here is derived from an EMBL/GenBank/DDBJ whole genome shotgun (WGS) entry which is preliminary data.</text>
</comment>
<dbReference type="EMBL" id="PQNQ01000004">
    <property type="protein sequence ID" value="RRQ05258.1"/>
    <property type="molecule type" value="Genomic_DNA"/>
</dbReference>
<feature type="region of interest" description="Disordered" evidence="1">
    <location>
        <begin position="1"/>
        <end position="61"/>
    </location>
</feature>